<evidence type="ECO:0000256" key="3">
    <source>
        <dbReference type="ARBA" id="ARBA00023186"/>
    </source>
</evidence>
<evidence type="ECO:0000256" key="2">
    <source>
        <dbReference type="ARBA" id="ARBA00022946"/>
    </source>
</evidence>
<accession>A0A1G9T9V5</accession>
<dbReference type="Gene3D" id="1.10.3580.10">
    <property type="entry name" value="ATP12 ATPase"/>
    <property type="match status" value="1"/>
</dbReference>
<evidence type="ECO:0000313" key="5">
    <source>
        <dbReference type="EMBL" id="SDM44378.1"/>
    </source>
</evidence>
<evidence type="ECO:0000256" key="4">
    <source>
        <dbReference type="SAM" id="Coils"/>
    </source>
</evidence>
<dbReference type="Gene3D" id="3.30.2180.10">
    <property type="entry name" value="ATP12-like"/>
    <property type="match status" value="1"/>
</dbReference>
<reference evidence="5 6" key="1">
    <citation type="submission" date="2016-10" db="EMBL/GenBank/DDBJ databases">
        <authorList>
            <person name="de Groot N.N."/>
        </authorList>
    </citation>
    <scope>NUCLEOTIDE SEQUENCE [LARGE SCALE GENOMIC DNA]</scope>
    <source>
        <strain evidence="5 6">DSM 16077</strain>
    </source>
</reference>
<dbReference type="AlphaFoldDB" id="A0A1G9T9V5"/>
<organism evidence="5 6">
    <name type="scientific">Maricaulis salignorans</name>
    <dbReference type="NCBI Taxonomy" id="144026"/>
    <lineage>
        <taxon>Bacteria</taxon>
        <taxon>Pseudomonadati</taxon>
        <taxon>Pseudomonadota</taxon>
        <taxon>Alphaproteobacteria</taxon>
        <taxon>Maricaulales</taxon>
        <taxon>Maricaulaceae</taxon>
        <taxon>Maricaulis</taxon>
    </lineage>
</organism>
<keyword evidence="2" id="KW-0809">Transit peptide</keyword>
<proteinExistence type="inferred from homology"/>
<dbReference type="InterPro" id="IPR011419">
    <property type="entry name" value="ATP12_ATP_synth-F1-assembly"/>
</dbReference>
<name>A0A1G9T9V5_9PROT</name>
<keyword evidence="4" id="KW-0175">Coiled coil</keyword>
<evidence type="ECO:0000313" key="6">
    <source>
        <dbReference type="Proteomes" id="UP000199759"/>
    </source>
</evidence>
<evidence type="ECO:0000256" key="1">
    <source>
        <dbReference type="ARBA" id="ARBA00008231"/>
    </source>
</evidence>
<keyword evidence="6" id="KW-1185">Reference proteome</keyword>
<gene>
    <name evidence="5" type="ORF">SAMN04488568_11185</name>
</gene>
<dbReference type="PANTHER" id="PTHR21013:SF10">
    <property type="entry name" value="ATP SYNTHASE MITOCHONDRIAL F1 COMPLEX ASSEMBLY FACTOR 2"/>
    <property type="match status" value="1"/>
</dbReference>
<dbReference type="InterPro" id="IPR023335">
    <property type="entry name" value="ATP12_ortho_dom_sf"/>
</dbReference>
<dbReference type="GO" id="GO:0043461">
    <property type="term" value="P:proton-transporting ATP synthase complex assembly"/>
    <property type="evidence" value="ECO:0007669"/>
    <property type="project" value="InterPro"/>
</dbReference>
<feature type="coiled-coil region" evidence="4">
    <location>
        <begin position="223"/>
        <end position="250"/>
    </location>
</feature>
<comment type="similarity">
    <text evidence="1">Belongs to the ATP12 family.</text>
</comment>
<sequence length="250" mass="26888">MTYETKPGVRMPTPEDNRPKRFYTAVSVAPGDAGWQVLLDGRSVKTPAKNLLQVPTKACAELLASEWEAQGERINAPAMPANRLCFVAIDLMGEAHGATVAEVTRYASTDQLCFRAPDPSDLVAAQAAAWDPMLDWARNELGVELRSGTGVLPIDQDPAALQAIHARAAALDIWRLTALAHATAVCSSAVLGFALLTGERGGEDVFALSIIDEAYQAAHWGQDEEATERLDLLKTELIAAERLLRALDAS</sequence>
<dbReference type="EMBL" id="FNHG01000011">
    <property type="protein sequence ID" value="SDM44378.1"/>
    <property type="molecule type" value="Genomic_DNA"/>
</dbReference>
<dbReference type="SUPFAM" id="SSF160909">
    <property type="entry name" value="ATP12-like"/>
    <property type="match status" value="1"/>
</dbReference>
<dbReference type="InterPro" id="IPR042272">
    <property type="entry name" value="ATP12_ATP_synth-F1-assembly_N"/>
</dbReference>
<dbReference type="Proteomes" id="UP000199759">
    <property type="component" value="Unassembled WGS sequence"/>
</dbReference>
<dbReference type="PANTHER" id="PTHR21013">
    <property type="entry name" value="ATP SYNTHASE MITOCHONDRIAL F1 COMPLEX ASSEMBLY FACTOR 2/ATP12 PROTEIN, MITOCHONDRIAL PRECURSOR"/>
    <property type="match status" value="1"/>
</dbReference>
<keyword evidence="3" id="KW-0143">Chaperone</keyword>
<protein>
    <submittedName>
        <fullName evidence="5">Chaperone required for the assembly of the F1-ATPase</fullName>
    </submittedName>
</protein>
<dbReference type="OrthoDB" id="9797825at2"/>
<dbReference type="STRING" id="144026.SAMN04488568_11185"/>
<dbReference type="RefSeq" id="WP_091770238.1">
    <property type="nucleotide sequence ID" value="NZ_FNHG01000011.1"/>
</dbReference>
<dbReference type="Pfam" id="PF07542">
    <property type="entry name" value="ATP12"/>
    <property type="match status" value="1"/>
</dbReference>